<proteinExistence type="predicted"/>
<keyword evidence="2" id="KW-1185">Reference proteome</keyword>
<protein>
    <submittedName>
        <fullName evidence="1">Uncharacterized protein</fullName>
    </submittedName>
</protein>
<accession>A0A5N6TT30</accession>
<evidence type="ECO:0000313" key="1">
    <source>
        <dbReference type="EMBL" id="KAE8149525.1"/>
    </source>
</evidence>
<organism evidence="1 2">
    <name type="scientific">Aspergillus avenaceus</name>
    <dbReference type="NCBI Taxonomy" id="36643"/>
    <lineage>
        <taxon>Eukaryota</taxon>
        <taxon>Fungi</taxon>
        <taxon>Dikarya</taxon>
        <taxon>Ascomycota</taxon>
        <taxon>Pezizomycotina</taxon>
        <taxon>Eurotiomycetes</taxon>
        <taxon>Eurotiomycetidae</taxon>
        <taxon>Eurotiales</taxon>
        <taxon>Aspergillaceae</taxon>
        <taxon>Aspergillus</taxon>
        <taxon>Aspergillus subgen. Circumdati</taxon>
    </lineage>
</organism>
<name>A0A5N6TT30_ASPAV</name>
<dbReference type="EMBL" id="ML742120">
    <property type="protein sequence ID" value="KAE8149525.1"/>
    <property type="molecule type" value="Genomic_DNA"/>
</dbReference>
<dbReference type="Proteomes" id="UP000325780">
    <property type="component" value="Unassembled WGS sequence"/>
</dbReference>
<gene>
    <name evidence="1" type="ORF">BDV25DRAFT_156132</name>
</gene>
<evidence type="ECO:0000313" key="2">
    <source>
        <dbReference type="Proteomes" id="UP000325780"/>
    </source>
</evidence>
<reference evidence="1 2" key="1">
    <citation type="submission" date="2019-04" db="EMBL/GenBank/DDBJ databases">
        <title>Friends and foes A comparative genomics study of 23 Aspergillus species from section Flavi.</title>
        <authorList>
            <consortium name="DOE Joint Genome Institute"/>
            <person name="Kjaerbolling I."/>
            <person name="Vesth T."/>
            <person name="Frisvad J.C."/>
            <person name="Nybo J.L."/>
            <person name="Theobald S."/>
            <person name="Kildgaard S."/>
            <person name="Isbrandt T."/>
            <person name="Kuo A."/>
            <person name="Sato A."/>
            <person name="Lyhne E.K."/>
            <person name="Kogle M.E."/>
            <person name="Wiebenga A."/>
            <person name="Kun R.S."/>
            <person name="Lubbers R.J."/>
            <person name="Makela M.R."/>
            <person name="Barry K."/>
            <person name="Chovatia M."/>
            <person name="Clum A."/>
            <person name="Daum C."/>
            <person name="Haridas S."/>
            <person name="He G."/>
            <person name="LaButti K."/>
            <person name="Lipzen A."/>
            <person name="Mondo S."/>
            <person name="Riley R."/>
            <person name="Salamov A."/>
            <person name="Simmons B.A."/>
            <person name="Magnuson J.K."/>
            <person name="Henrissat B."/>
            <person name="Mortensen U.H."/>
            <person name="Larsen T.O."/>
            <person name="Devries R.P."/>
            <person name="Grigoriev I.V."/>
            <person name="Machida M."/>
            <person name="Baker S.E."/>
            <person name="Andersen M.R."/>
        </authorList>
    </citation>
    <scope>NUCLEOTIDE SEQUENCE [LARGE SCALE GENOMIC DNA]</scope>
    <source>
        <strain evidence="1 2">IBT 18842</strain>
    </source>
</reference>
<dbReference type="OrthoDB" id="4519260at2759"/>
<dbReference type="AlphaFoldDB" id="A0A5N6TT30"/>
<sequence>MPFEQLSDNAHAIVTEIRNIIEKNQSKGDEKPGTGWEYSNPELSVEISRLEEELNKDDFKVLETHVLHLFNNGRIHNITSHAVLIPLNGSSSFGPDEPLRESHYTRQTRTIYGENIDIITVALKEK</sequence>